<evidence type="ECO:0000256" key="1">
    <source>
        <dbReference type="ARBA" id="ARBA00023002"/>
    </source>
</evidence>
<dbReference type="Gene3D" id="3.40.50.720">
    <property type="entry name" value="NAD(P)-binding Rossmann-like Domain"/>
    <property type="match status" value="2"/>
</dbReference>
<feature type="compositionally biased region" description="Basic and acidic residues" evidence="3">
    <location>
        <begin position="206"/>
        <end position="233"/>
    </location>
</feature>
<dbReference type="PANTHER" id="PTHR10366">
    <property type="entry name" value="NAD DEPENDENT EPIMERASE/DEHYDRATASE"/>
    <property type="match status" value="1"/>
</dbReference>
<proteinExistence type="inferred from homology"/>
<evidence type="ECO:0000259" key="4">
    <source>
        <dbReference type="Pfam" id="PF01370"/>
    </source>
</evidence>
<evidence type="ECO:0000313" key="6">
    <source>
        <dbReference type="Proteomes" id="UP000019763"/>
    </source>
</evidence>
<dbReference type="GeneID" id="22914731"/>
<keyword evidence="1 5" id="KW-0560">Oxidoreductase</keyword>
<evidence type="ECO:0000256" key="3">
    <source>
        <dbReference type="SAM" id="MobiDB-lite"/>
    </source>
</evidence>
<comment type="caution">
    <text evidence="5">The sequence shown here is derived from an EMBL/GenBank/DDBJ whole genome shotgun (WGS) entry which is preliminary data.</text>
</comment>
<dbReference type="OrthoDB" id="336148at2759"/>
<evidence type="ECO:0000256" key="2">
    <source>
        <dbReference type="ARBA" id="ARBA00023445"/>
    </source>
</evidence>
<dbReference type="GO" id="GO:0016616">
    <property type="term" value="F:oxidoreductase activity, acting on the CH-OH group of donors, NAD or NADP as acceptor"/>
    <property type="evidence" value="ECO:0007669"/>
    <property type="project" value="TreeGrafter"/>
</dbReference>
<feature type="domain" description="NAD-dependent epimerase/dehydratase" evidence="4">
    <location>
        <begin position="10"/>
        <end position="133"/>
    </location>
</feature>
<dbReference type="InterPro" id="IPR001509">
    <property type="entry name" value="Epimerase_deHydtase"/>
</dbReference>
<sequence>MASRVTSSPVLVTGAGGWLASHIIYQLLEQGYEVRGTVRSLASEKYKFLKTFHPLADSRLELVEADLVGTEGWEKAVAGCEYVLHVASPFTFKYKNQQRDLIEPAVKGVENVFNACLLEPSVKRVVQTSSVCSVMFGHPIARYQCGDKAAMEVARKAWNEECARTRTFGKNAEAGKAPEGDSGEIAEQTSTADPSTEVIEGDLDVDESKQAEDTKRTDVEEEGKRGETKRVDVNDLGSLSPPDRDVRTRKAVPDKYGDWKLMTEEDWSVAESIKGYELSKTLAEKRAWELVKEHNAKGEHPVVELVTMCPGFIFGPLFTEQQAAGESTSHILRLLNRTFPFVPEINSPHVDVRDAATCHILGMIGESAKVANKRFLVTCDDGNLNFSEQAELVARYFNKWGFNVPTCVAPRFLLSIGQYVSSSAAAAVDKMECTTYCCNKEAHENLGMKEWRTTESALFDHCISLVKLGIVKQKKVPKEIIDNFKAY</sequence>
<feature type="region of interest" description="Disordered" evidence="3">
    <location>
        <begin position="170"/>
        <end position="249"/>
    </location>
</feature>
<gene>
    <name evidence="5" type="ORF">GNI_134040</name>
</gene>
<dbReference type="AlphaFoldDB" id="A0A023B121"/>
<comment type="similarity">
    <text evidence="2">Belongs to the NAD(P)-dependent epimerase/dehydratase family. Dihydroflavonol-4-reductase subfamily.</text>
</comment>
<dbReference type="InterPro" id="IPR036291">
    <property type="entry name" value="NAD(P)-bd_dom_sf"/>
</dbReference>
<dbReference type="RefSeq" id="XP_011132309.1">
    <property type="nucleotide sequence ID" value="XM_011134007.1"/>
</dbReference>
<name>A0A023B121_GRENI</name>
<accession>A0A023B121</accession>
<dbReference type="GO" id="GO:0033729">
    <property type="term" value="F:anthocyanidin reductase activity"/>
    <property type="evidence" value="ECO:0007669"/>
    <property type="project" value="UniProtKB-EC"/>
</dbReference>
<dbReference type="InterPro" id="IPR050425">
    <property type="entry name" value="NAD(P)_dehydrat-like"/>
</dbReference>
<dbReference type="SUPFAM" id="SSF51735">
    <property type="entry name" value="NAD(P)-binding Rossmann-fold domains"/>
    <property type="match status" value="2"/>
</dbReference>
<dbReference type="EMBL" id="AFNH02000995">
    <property type="protein sequence ID" value="EZG46381.1"/>
    <property type="molecule type" value="Genomic_DNA"/>
</dbReference>
<organism evidence="5 6">
    <name type="scientific">Gregarina niphandrodes</name>
    <name type="common">Septate eugregarine</name>
    <dbReference type="NCBI Taxonomy" id="110365"/>
    <lineage>
        <taxon>Eukaryota</taxon>
        <taxon>Sar</taxon>
        <taxon>Alveolata</taxon>
        <taxon>Apicomplexa</taxon>
        <taxon>Conoidasida</taxon>
        <taxon>Gregarinasina</taxon>
        <taxon>Eugregarinorida</taxon>
        <taxon>Gregarinidae</taxon>
        <taxon>Gregarina</taxon>
    </lineage>
</organism>
<dbReference type="Pfam" id="PF01370">
    <property type="entry name" value="Epimerase"/>
    <property type="match status" value="1"/>
</dbReference>
<reference evidence="5" key="1">
    <citation type="submission" date="2013-12" db="EMBL/GenBank/DDBJ databases">
        <authorList>
            <person name="Omoto C.K."/>
            <person name="Sibley D."/>
            <person name="Venepally P."/>
            <person name="Hadjithomas M."/>
            <person name="Karamycheva S."/>
            <person name="Brunk B."/>
            <person name="Roos D."/>
            <person name="Caler E."/>
            <person name="Lorenzi H."/>
        </authorList>
    </citation>
    <scope>NUCLEOTIDE SEQUENCE</scope>
</reference>
<evidence type="ECO:0000313" key="5">
    <source>
        <dbReference type="EMBL" id="EZG46381.1"/>
    </source>
</evidence>
<dbReference type="VEuPathDB" id="CryptoDB:GNI_134040"/>
<protein>
    <submittedName>
        <fullName evidence="5">NAD-dependent epimerase/dehydratase</fullName>
        <ecNumber evidence="5">1.3.1.77</ecNumber>
    </submittedName>
</protein>
<dbReference type="Proteomes" id="UP000019763">
    <property type="component" value="Unassembled WGS sequence"/>
</dbReference>
<keyword evidence="6" id="KW-1185">Reference proteome</keyword>
<dbReference type="eggNOG" id="KOG1502">
    <property type="taxonomic scope" value="Eukaryota"/>
</dbReference>
<dbReference type="PANTHER" id="PTHR10366:SF564">
    <property type="entry name" value="STEROL-4-ALPHA-CARBOXYLATE 3-DEHYDROGENASE, DECARBOXYLATING"/>
    <property type="match status" value="1"/>
</dbReference>
<dbReference type="EC" id="1.3.1.77" evidence="5"/>